<sequence>MVDHFIKELKEKESLLDTRLIEWVKKIHPANQYVRKNFTDPNYESQILNKNNKMAAYRKNLVSDILGKSQTTSSVSSPAKIKRTWISKSKSGKEVIKQREMEIIQQIKFDANSNPSSLLQTGLHSYKGIAEIASHTKIYANMPETLIFGYGFESPTLLYTNEEGVLQVQQRLLPPQIDILIQILETWRFSNHSGVVCPLCIIIAPNSQFNRILMRESELKYEIKNAHKTDLIVQRYVLPKGRKSCKIRIVWTNKEIKVYKITNIERLDGKKEHNPLDSVYYYTKVNDIRKKYGNDRVPLTNHIKVSVKNQEQYNKALENVEILIMNEKTHEMRIKSMTHLNDQKTKDLEKLEFDYDISDDKTKKFSSKFLDTSMGFYDHFKWDHSSTPKVPIKPSSAIYAEKNADEDLISYIKESIPSSPPQISLKKLYHSLSKVTRNEDEEDFPFDGSQLSNYFANKLRNMYCTDFSNPEKSVIYEMKTLKSYDKAIKQLHEIRKGINSSLLSKENQRLSQLVLDFAEDEFNNFYFLKIKAFQCEQKIHKSLQLKGKNLNFICQGEHCSNLISDSQSDSFNIPGDQDKSGKFMILRGAMIDDKNEEKELSKMLNPRLYERVPVCRNCYKTYTLKDKGNLSQYQKAVRAAKHKEMKQKQIDDLLEEINPQAAPKISENLAHSFLLKRSESMPFRNQTATLKRDFSQPKLRPKIRKRKTVKSTPSSTKSSFLKKKMIEINNITSELGFLDSSHLNKTSVI</sequence>
<reference evidence="2" key="1">
    <citation type="submission" date="2021-09" db="EMBL/GenBank/DDBJ databases">
        <authorList>
            <consortium name="AG Swart"/>
            <person name="Singh M."/>
            <person name="Singh A."/>
            <person name="Seah K."/>
            <person name="Emmerich C."/>
        </authorList>
    </citation>
    <scope>NUCLEOTIDE SEQUENCE</scope>
    <source>
        <strain evidence="2">ATCC30299</strain>
    </source>
</reference>
<dbReference type="EMBL" id="CAJZBQ010000002">
    <property type="protein sequence ID" value="CAG9310427.1"/>
    <property type="molecule type" value="Genomic_DNA"/>
</dbReference>
<dbReference type="Proteomes" id="UP001162131">
    <property type="component" value="Unassembled WGS sequence"/>
</dbReference>
<name>A0AAU9I828_9CILI</name>
<feature type="compositionally biased region" description="Basic residues" evidence="1">
    <location>
        <begin position="699"/>
        <end position="709"/>
    </location>
</feature>
<evidence type="ECO:0000313" key="3">
    <source>
        <dbReference type="Proteomes" id="UP001162131"/>
    </source>
</evidence>
<evidence type="ECO:0000313" key="2">
    <source>
        <dbReference type="EMBL" id="CAG9310427.1"/>
    </source>
</evidence>
<gene>
    <name evidence="2" type="ORF">BSTOLATCC_MIC1277</name>
</gene>
<keyword evidence="3" id="KW-1185">Reference proteome</keyword>
<feature type="region of interest" description="Disordered" evidence="1">
    <location>
        <begin position="693"/>
        <end position="716"/>
    </location>
</feature>
<dbReference type="AlphaFoldDB" id="A0AAU9I828"/>
<protein>
    <submittedName>
        <fullName evidence="2">Uncharacterized protein</fullName>
    </submittedName>
</protein>
<organism evidence="2 3">
    <name type="scientific">Blepharisma stoltei</name>
    <dbReference type="NCBI Taxonomy" id="1481888"/>
    <lineage>
        <taxon>Eukaryota</taxon>
        <taxon>Sar</taxon>
        <taxon>Alveolata</taxon>
        <taxon>Ciliophora</taxon>
        <taxon>Postciliodesmatophora</taxon>
        <taxon>Heterotrichea</taxon>
        <taxon>Heterotrichida</taxon>
        <taxon>Blepharismidae</taxon>
        <taxon>Blepharisma</taxon>
    </lineage>
</organism>
<comment type="caution">
    <text evidence="2">The sequence shown here is derived from an EMBL/GenBank/DDBJ whole genome shotgun (WGS) entry which is preliminary data.</text>
</comment>
<accession>A0AAU9I828</accession>
<proteinExistence type="predicted"/>
<evidence type="ECO:0000256" key="1">
    <source>
        <dbReference type="SAM" id="MobiDB-lite"/>
    </source>
</evidence>